<dbReference type="eggNOG" id="ENOG502T6R0">
    <property type="taxonomic scope" value="Eukaryota"/>
</dbReference>
<dbReference type="KEGG" id="mde:101887208"/>
<gene>
    <name evidence="6" type="primary">101887208</name>
</gene>
<evidence type="ECO:0000256" key="3">
    <source>
        <dbReference type="ARBA" id="ARBA00022525"/>
    </source>
</evidence>
<dbReference type="RefSeq" id="XP_005176966.2">
    <property type="nucleotide sequence ID" value="XM_005176909.4"/>
</dbReference>
<evidence type="ECO:0000256" key="2">
    <source>
        <dbReference type="ARBA" id="ARBA00008098"/>
    </source>
</evidence>
<dbReference type="VEuPathDB" id="VectorBase:MDOMA2_013688"/>
<dbReference type="GO" id="GO:0005549">
    <property type="term" value="F:odorant binding"/>
    <property type="evidence" value="ECO:0007669"/>
    <property type="project" value="InterPro"/>
</dbReference>
<comment type="similarity">
    <text evidence="2">Belongs to the PBP/GOBP family.</text>
</comment>
<accession>A0A1I8N036</accession>
<feature type="signal peptide" evidence="5">
    <location>
        <begin position="1"/>
        <end position="18"/>
    </location>
</feature>
<dbReference type="VEuPathDB" id="VectorBase:MDOA010146"/>
<dbReference type="AlphaFoldDB" id="A0A1I8N036"/>
<keyword evidence="3" id="KW-0964">Secreted</keyword>
<dbReference type="GO" id="GO:0007608">
    <property type="term" value="P:sensory perception of smell"/>
    <property type="evidence" value="ECO:0007669"/>
    <property type="project" value="TreeGrafter"/>
</dbReference>
<evidence type="ECO:0000313" key="6">
    <source>
        <dbReference type="EnsemblMetazoa" id="MDOA010146-PA"/>
    </source>
</evidence>
<dbReference type="SUPFAM" id="SSF47565">
    <property type="entry name" value="Insect pheromone/odorant-binding proteins"/>
    <property type="match status" value="2"/>
</dbReference>
<dbReference type="InterPro" id="IPR036728">
    <property type="entry name" value="PBP_GOBP_sf"/>
</dbReference>
<name>A0A1I8N036_MUSDO</name>
<sequence length="259" mass="30632">MKYYSVLFTVATILIAQALCNLEHDMNSDILRQCLQDISHHNETVTERLLEKFNTYANWTKEEIPCFARCVAAEKGWFDIERHRWNKQKIVDDLGANMYNYCRYEFNRPFSNVCTYAFKGLKCLKQAELNVIVTYSHLVTCVKEKATSMSQLLEYYHFPAGERIPCLFNCFANKAQLYDDNYQWIVKNWLKAFGPIRDESANISICRISDEKRRTMNVCSWMYDEYNCWERLNYNTNGSVAYRRALRKISNSNSIDHNN</sequence>
<dbReference type="OrthoDB" id="7929458at2759"/>
<organism evidence="6">
    <name type="scientific">Musca domestica</name>
    <name type="common">House fly</name>
    <dbReference type="NCBI Taxonomy" id="7370"/>
    <lineage>
        <taxon>Eukaryota</taxon>
        <taxon>Metazoa</taxon>
        <taxon>Ecdysozoa</taxon>
        <taxon>Arthropoda</taxon>
        <taxon>Hexapoda</taxon>
        <taxon>Insecta</taxon>
        <taxon>Pterygota</taxon>
        <taxon>Neoptera</taxon>
        <taxon>Endopterygota</taxon>
        <taxon>Diptera</taxon>
        <taxon>Brachycera</taxon>
        <taxon>Muscomorpha</taxon>
        <taxon>Muscoidea</taxon>
        <taxon>Muscidae</taxon>
        <taxon>Musca</taxon>
    </lineage>
</organism>
<comment type="subcellular location">
    <subcellularLocation>
        <location evidence="1">Secreted</location>
    </subcellularLocation>
</comment>
<dbReference type="Pfam" id="PF01395">
    <property type="entry name" value="PBP_GOBP"/>
    <property type="match status" value="1"/>
</dbReference>
<evidence type="ECO:0000256" key="5">
    <source>
        <dbReference type="SAM" id="SignalP"/>
    </source>
</evidence>
<dbReference type="PANTHER" id="PTHR11857">
    <property type="entry name" value="ODORANT BINDING PROTEIN-RELATED"/>
    <property type="match status" value="1"/>
</dbReference>
<dbReference type="Gene3D" id="1.10.238.20">
    <property type="entry name" value="Pheromone/general odorant binding protein domain"/>
    <property type="match status" value="2"/>
</dbReference>
<evidence type="ECO:0000256" key="1">
    <source>
        <dbReference type="ARBA" id="ARBA00004613"/>
    </source>
</evidence>
<dbReference type="SMART" id="SM00708">
    <property type="entry name" value="PhBP"/>
    <property type="match status" value="2"/>
</dbReference>
<evidence type="ECO:0000256" key="4">
    <source>
        <dbReference type="ARBA" id="ARBA00022729"/>
    </source>
</evidence>
<dbReference type="PANTHER" id="PTHR11857:SF43">
    <property type="entry name" value="GEO07291P1-RELATED"/>
    <property type="match status" value="1"/>
</dbReference>
<dbReference type="GO" id="GO:0005615">
    <property type="term" value="C:extracellular space"/>
    <property type="evidence" value="ECO:0007669"/>
    <property type="project" value="TreeGrafter"/>
</dbReference>
<proteinExistence type="inferred from homology"/>
<dbReference type="InterPro" id="IPR006170">
    <property type="entry name" value="PBP/GOBP"/>
</dbReference>
<reference evidence="6" key="1">
    <citation type="submission" date="2020-05" db="UniProtKB">
        <authorList>
            <consortium name="EnsemblMetazoa"/>
        </authorList>
    </citation>
    <scope>IDENTIFICATION</scope>
    <source>
        <strain evidence="6">Aabys</strain>
    </source>
</reference>
<protein>
    <submittedName>
        <fullName evidence="6">Uncharacterized protein</fullName>
    </submittedName>
</protein>
<dbReference type="EnsemblMetazoa" id="MDOA010146-RA">
    <property type="protein sequence ID" value="MDOA010146-PA"/>
    <property type="gene ID" value="MDOA010146"/>
</dbReference>
<keyword evidence="4 5" id="KW-0732">Signal</keyword>
<feature type="chain" id="PRO_5044561144" evidence="5">
    <location>
        <begin position="19"/>
        <end position="259"/>
    </location>
</feature>